<keyword evidence="2" id="KW-0408">Iron</keyword>
<proteinExistence type="predicted"/>
<evidence type="ECO:0000313" key="6">
    <source>
        <dbReference type="Proteomes" id="UP000095544"/>
    </source>
</evidence>
<gene>
    <name evidence="5" type="ORF">ERS852491_00399</name>
</gene>
<protein>
    <submittedName>
        <fullName evidence="5">Predicted oxidoreductase</fullName>
    </submittedName>
</protein>
<dbReference type="OrthoDB" id="9773828at2"/>
<organism evidence="5 6">
    <name type="scientific">Faecalicatena contorta</name>
    <dbReference type="NCBI Taxonomy" id="39482"/>
    <lineage>
        <taxon>Bacteria</taxon>
        <taxon>Bacillati</taxon>
        <taxon>Bacillota</taxon>
        <taxon>Clostridia</taxon>
        <taxon>Lachnospirales</taxon>
        <taxon>Lachnospiraceae</taxon>
        <taxon>Faecalicatena</taxon>
    </lineage>
</organism>
<dbReference type="SUPFAM" id="SSF46548">
    <property type="entry name" value="alpha-helical ferredoxin"/>
    <property type="match status" value="1"/>
</dbReference>
<dbReference type="PROSITE" id="PS51379">
    <property type="entry name" value="4FE4S_FER_2"/>
    <property type="match status" value="1"/>
</dbReference>
<dbReference type="Pfam" id="PF13183">
    <property type="entry name" value="Fer4_8"/>
    <property type="match status" value="1"/>
</dbReference>
<dbReference type="Gene3D" id="3.20.20.100">
    <property type="entry name" value="NADP-dependent oxidoreductase domain"/>
    <property type="match status" value="1"/>
</dbReference>
<evidence type="ECO:0000259" key="4">
    <source>
        <dbReference type="PROSITE" id="PS51379"/>
    </source>
</evidence>
<reference evidence="5 6" key="1">
    <citation type="submission" date="2015-09" db="EMBL/GenBank/DDBJ databases">
        <authorList>
            <consortium name="Pathogen Informatics"/>
        </authorList>
    </citation>
    <scope>NUCLEOTIDE SEQUENCE [LARGE SCALE GENOMIC DNA]</scope>
    <source>
        <strain evidence="5 6">2789STDY5834876</strain>
    </source>
</reference>
<keyword evidence="3" id="KW-0411">Iron-sulfur</keyword>
<dbReference type="RefSeq" id="WP_055150457.1">
    <property type="nucleotide sequence ID" value="NZ_CYZU01000002.1"/>
</dbReference>
<evidence type="ECO:0000256" key="2">
    <source>
        <dbReference type="ARBA" id="ARBA00023004"/>
    </source>
</evidence>
<dbReference type="InterPro" id="IPR023210">
    <property type="entry name" value="NADP_OxRdtase_dom"/>
</dbReference>
<evidence type="ECO:0000256" key="3">
    <source>
        <dbReference type="ARBA" id="ARBA00023014"/>
    </source>
</evidence>
<evidence type="ECO:0000313" key="5">
    <source>
        <dbReference type="EMBL" id="CUN74146.1"/>
    </source>
</evidence>
<dbReference type="InterPro" id="IPR017896">
    <property type="entry name" value="4Fe4S_Fe-S-bd"/>
</dbReference>
<dbReference type="PROSITE" id="PS00198">
    <property type="entry name" value="4FE4S_FER_1"/>
    <property type="match status" value="1"/>
</dbReference>
<dbReference type="InterPro" id="IPR017900">
    <property type="entry name" value="4Fe4S_Fe_S_CS"/>
</dbReference>
<dbReference type="GO" id="GO:0046872">
    <property type="term" value="F:metal ion binding"/>
    <property type="evidence" value="ECO:0007669"/>
    <property type="project" value="UniProtKB-KW"/>
</dbReference>
<feature type="domain" description="4Fe-4S ferredoxin-type" evidence="4">
    <location>
        <begin position="326"/>
        <end position="355"/>
    </location>
</feature>
<evidence type="ECO:0000256" key="1">
    <source>
        <dbReference type="ARBA" id="ARBA00022723"/>
    </source>
</evidence>
<dbReference type="GO" id="GO:0051536">
    <property type="term" value="F:iron-sulfur cluster binding"/>
    <property type="evidence" value="ECO:0007669"/>
    <property type="project" value="UniProtKB-KW"/>
</dbReference>
<dbReference type="PANTHER" id="PTHR43312">
    <property type="entry name" value="D-THREO-ALDOSE 1-DEHYDROGENASE"/>
    <property type="match status" value="1"/>
</dbReference>
<dbReference type="Pfam" id="PF00248">
    <property type="entry name" value="Aldo_ket_red"/>
    <property type="match status" value="1"/>
</dbReference>
<dbReference type="InterPro" id="IPR053135">
    <property type="entry name" value="AKR2_Oxidoreductase"/>
</dbReference>
<dbReference type="PANTHER" id="PTHR43312:SF1">
    <property type="entry name" value="NADP-DEPENDENT OXIDOREDUCTASE DOMAIN-CONTAINING PROTEIN"/>
    <property type="match status" value="1"/>
</dbReference>
<name>A0A173ZF74_9FIRM</name>
<dbReference type="STRING" id="39482.ERS852491_00399"/>
<accession>A0A173ZF74</accession>
<keyword evidence="1" id="KW-0479">Metal-binding</keyword>
<dbReference type="CDD" id="cd19100">
    <property type="entry name" value="AKR_unchar"/>
    <property type="match status" value="1"/>
</dbReference>
<dbReference type="AlphaFoldDB" id="A0A173ZF74"/>
<dbReference type="Proteomes" id="UP000095544">
    <property type="component" value="Unassembled WGS sequence"/>
</dbReference>
<sequence length="364" mass="40776">MEYRKLPHGGEPISVIGMGASVIGEQAEKDIIETVQYALDAGINYFDMAGGHASIFPAYGKALEGRRKEAMLQVHFGADYVTGEYGWTTNLNTVKKSIDWQLDNLRTGHIDFGFIHCIDEETDLITYERNGVLRFITDLKAQGVVKHIGLSTHAPELANRVLDKNILDMLMFSINPMYDYGQGDYAIGSDDERQKLYRRCEKEGVGISVMKPFNAGQLLDAKKSPFHRALTTAQCIQYALDKPGVLTVLGGPADKRELKEILAYFNTTEEERDYSVISSLAPDESVGKCVYCRHCHPCPAGLDIGLINKYYDLALLGDTLAREHYLTLEKTASDCIGCGHCNKRCPFQVMQMERMEDIKKYFGK</sequence>
<dbReference type="InterPro" id="IPR036812">
    <property type="entry name" value="NAD(P)_OxRdtase_dom_sf"/>
</dbReference>
<dbReference type="EMBL" id="CYZU01000002">
    <property type="protein sequence ID" value="CUN74146.1"/>
    <property type="molecule type" value="Genomic_DNA"/>
</dbReference>
<dbReference type="SUPFAM" id="SSF51430">
    <property type="entry name" value="NAD(P)-linked oxidoreductase"/>
    <property type="match status" value="1"/>
</dbReference>